<keyword evidence="1" id="KW-0695">RNA-directed DNA polymerase</keyword>
<dbReference type="InterPro" id="IPR012337">
    <property type="entry name" value="RNaseH-like_sf"/>
</dbReference>
<dbReference type="InterPro" id="IPR036397">
    <property type="entry name" value="RNaseH_sf"/>
</dbReference>
<sequence length="80" mass="9160">MQYTKTCLIRQKDKIEKAKVVGLLEPLPVPIRPWECVSVDFFTHLPKVSNFEAILVIIDQFSKYATFIPTTKLCSAELMS</sequence>
<dbReference type="Proteomes" id="UP000321393">
    <property type="component" value="Unassembled WGS sequence"/>
</dbReference>
<comment type="caution">
    <text evidence="1">The sequence shown here is derived from an EMBL/GenBank/DDBJ whole genome shotgun (WGS) entry which is preliminary data.</text>
</comment>
<dbReference type="EMBL" id="SSTE01000601">
    <property type="protein sequence ID" value="KAA0067240.1"/>
    <property type="molecule type" value="Genomic_DNA"/>
</dbReference>
<organism evidence="1 2">
    <name type="scientific">Cucumis melo var. makuwa</name>
    <name type="common">Oriental melon</name>
    <dbReference type="NCBI Taxonomy" id="1194695"/>
    <lineage>
        <taxon>Eukaryota</taxon>
        <taxon>Viridiplantae</taxon>
        <taxon>Streptophyta</taxon>
        <taxon>Embryophyta</taxon>
        <taxon>Tracheophyta</taxon>
        <taxon>Spermatophyta</taxon>
        <taxon>Magnoliopsida</taxon>
        <taxon>eudicotyledons</taxon>
        <taxon>Gunneridae</taxon>
        <taxon>Pentapetalae</taxon>
        <taxon>rosids</taxon>
        <taxon>fabids</taxon>
        <taxon>Cucurbitales</taxon>
        <taxon>Cucurbitaceae</taxon>
        <taxon>Benincaseae</taxon>
        <taxon>Cucumis</taxon>
    </lineage>
</organism>
<name>A0A5A7VJ41_CUCMM</name>
<dbReference type="SUPFAM" id="SSF53098">
    <property type="entry name" value="Ribonuclease H-like"/>
    <property type="match status" value="1"/>
</dbReference>
<keyword evidence="1" id="KW-0548">Nucleotidyltransferase</keyword>
<dbReference type="Gene3D" id="3.30.420.10">
    <property type="entry name" value="Ribonuclease H-like superfamily/Ribonuclease H"/>
    <property type="match status" value="1"/>
</dbReference>
<evidence type="ECO:0000313" key="1">
    <source>
        <dbReference type="EMBL" id="KAA0067240.1"/>
    </source>
</evidence>
<protein>
    <submittedName>
        <fullName evidence="1">Reverse transcriptase</fullName>
    </submittedName>
</protein>
<dbReference type="PANTHER" id="PTHR45835:SF107">
    <property type="entry name" value="INTEGRASE CATALYTIC DOMAIN-CONTAINING PROTEIN"/>
    <property type="match status" value="1"/>
</dbReference>
<evidence type="ECO:0000313" key="2">
    <source>
        <dbReference type="Proteomes" id="UP000321393"/>
    </source>
</evidence>
<dbReference type="GO" id="GO:0003964">
    <property type="term" value="F:RNA-directed DNA polymerase activity"/>
    <property type="evidence" value="ECO:0007669"/>
    <property type="project" value="UniProtKB-KW"/>
</dbReference>
<dbReference type="AlphaFoldDB" id="A0A5A7VJ41"/>
<proteinExistence type="predicted"/>
<dbReference type="PANTHER" id="PTHR45835">
    <property type="entry name" value="YALI0A06105P"/>
    <property type="match status" value="1"/>
</dbReference>
<reference evidence="1 2" key="1">
    <citation type="submission" date="2019-08" db="EMBL/GenBank/DDBJ databases">
        <title>Draft genome sequences of two oriental melons (Cucumis melo L. var makuwa).</title>
        <authorList>
            <person name="Kwon S.-Y."/>
        </authorList>
    </citation>
    <scope>NUCLEOTIDE SEQUENCE [LARGE SCALE GENOMIC DNA]</scope>
    <source>
        <strain evidence="2">cv. SW 3</strain>
        <tissue evidence="1">Leaf</tissue>
    </source>
</reference>
<dbReference type="GO" id="GO:0003676">
    <property type="term" value="F:nucleic acid binding"/>
    <property type="evidence" value="ECO:0007669"/>
    <property type="project" value="InterPro"/>
</dbReference>
<dbReference type="OrthoDB" id="1938126at2759"/>
<accession>A0A5A7VJ41</accession>
<keyword evidence="1" id="KW-0808">Transferase</keyword>
<gene>
    <name evidence="1" type="ORF">E6C27_scaffold418G00520</name>
</gene>
<dbReference type="STRING" id="1194695.A0A5A7VJ41"/>